<comment type="catalytic activity">
    <reaction evidence="23">
        <text>1D-myo-inositol 1,4,5,6-tetrakisphosphate + H2O = 1D-myo-inositol 1,4,5-trisphosphate + phosphate</text>
        <dbReference type="Rhea" id="RHEA:77147"/>
        <dbReference type="ChEBI" id="CHEBI:15377"/>
        <dbReference type="ChEBI" id="CHEBI:43474"/>
        <dbReference type="ChEBI" id="CHEBI:57627"/>
        <dbReference type="ChEBI" id="CHEBI:203600"/>
    </reaction>
    <physiologicalReaction direction="left-to-right" evidence="23">
        <dbReference type="Rhea" id="RHEA:77148"/>
    </physiologicalReaction>
</comment>
<evidence type="ECO:0000256" key="24">
    <source>
        <dbReference type="ARBA" id="ARBA00043832"/>
    </source>
</evidence>
<evidence type="ECO:0000256" key="23">
    <source>
        <dbReference type="ARBA" id="ARBA00043829"/>
    </source>
</evidence>
<accession>W5MGM8</accession>
<feature type="transmembrane region" description="Helical" evidence="26">
    <location>
        <begin position="55"/>
        <end position="74"/>
    </location>
</feature>
<evidence type="ECO:0000256" key="16">
    <source>
        <dbReference type="ARBA" id="ARBA00043733"/>
    </source>
</evidence>
<name>W5MGM8_LEPOC</name>
<keyword evidence="7" id="KW-0732">Signal</keyword>
<dbReference type="Bgee" id="ENSLOCG00000006241">
    <property type="expression patterns" value="Expressed in liver and 13 other cell types or tissues"/>
</dbReference>
<evidence type="ECO:0000256" key="20">
    <source>
        <dbReference type="ARBA" id="ARBA00043757"/>
    </source>
</evidence>
<dbReference type="Pfam" id="PF00328">
    <property type="entry name" value="His_Phos_2"/>
    <property type="match status" value="1"/>
</dbReference>
<dbReference type="STRING" id="7918.ENSLOCP00000007537"/>
<feature type="disulfide bond" evidence="25">
    <location>
        <begin position="327"/>
        <end position="341"/>
    </location>
</feature>
<evidence type="ECO:0000256" key="7">
    <source>
        <dbReference type="ARBA" id="ARBA00022729"/>
    </source>
</evidence>
<dbReference type="PANTHER" id="PTHR20963:SF8">
    <property type="entry name" value="MULTIPLE INOSITOL POLYPHOSPHATE PHOSPHATASE 1"/>
    <property type="match status" value="1"/>
</dbReference>
<dbReference type="EC" id="3.1.3.62" evidence="4"/>
<evidence type="ECO:0000256" key="21">
    <source>
        <dbReference type="ARBA" id="ARBA00043762"/>
    </source>
</evidence>
<proteinExistence type="inferred from homology"/>
<comment type="catalytic activity">
    <reaction evidence="12">
        <text>1D-myo-inositol 1,2,5,6-tetrakisphosphate + H2O = 1D-myo-inositol 1,2,6-trisphosphate + phosphate</text>
        <dbReference type="Rhea" id="RHEA:77119"/>
        <dbReference type="ChEBI" id="CHEBI:15377"/>
        <dbReference type="ChEBI" id="CHEBI:43474"/>
        <dbReference type="ChEBI" id="CHEBI:195535"/>
        <dbReference type="ChEBI" id="CHEBI:195537"/>
        <dbReference type="EC" id="3.1.3.62"/>
    </reaction>
    <physiologicalReaction direction="left-to-right" evidence="12">
        <dbReference type="Rhea" id="RHEA:77120"/>
    </physiologicalReaction>
</comment>
<evidence type="ECO:0000256" key="25">
    <source>
        <dbReference type="PIRSR" id="PIRSR000894-2"/>
    </source>
</evidence>
<organism evidence="27 28">
    <name type="scientific">Lepisosteus oculatus</name>
    <name type="common">Spotted gar</name>
    <dbReference type="NCBI Taxonomy" id="7918"/>
    <lineage>
        <taxon>Eukaryota</taxon>
        <taxon>Metazoa</taxon>
        <taxon>Chordata</taxon>
        <taxon>Craniata</taxon>
        <taxon>Vertebrata</taxon>
        <taxon>Euteleostomi</taxon>
        <taxon>Actinopterygii</taxon>
        <taxon>Neopterygii</taxon>
        <taxon>Holostei</taxon>
        <taxon>Semionotiformes</taxon>
        <taxon>Lepisosteidae</taxon>
        <taxon>Lepisosteus</taxon>
    </lineage>
</organism>
<dbReference type="Proteomes" id="UP000018468">
    <property type="component" value="Linkage group LG5"/>
</dbReference>
<comment type="catalytic activity">
    <reaction evidence="18">
        <text>1D-myo-inositol hexakisphosphate + H2O = 1D-myo-inositol 1,2,3,5,6-pentakisphosphate + phosphate</text>
        <dbReference type="Rhea" id="RHEA:20960"/>
        <dbReference type="ChEBI" id="CHEBI:15377"/>
        <dbReference type="ChEBI" id="CHEBI:43474"/>
        <dbReference type="ChEBI" id="CHEBI:58130"/>
        <dbReference type="ChEBI" id="CHEBI:58747"/>
    </reaction>
    <physiologicalReaction direction="left-to-right" evidence="18">
        <dbReference type="Rhea" id="RHEA:20961"/>
    </physiologicalReaction>
</comment>
<dbReference type="AlphaFoldDB" id="W5MGM8"/>
<comment type="catalytic activity">
    <reaction evidence="20">
        <text>1D-myo-inositol 1,2,3,5,6-pentakisphosphate + H2O = 1D-myo-inositol 1,2,3,6-tetrakisphosphate + phosphate</text>
        <dbReference type="Rhea" id="RHEA:77111"/>
        <dbReference type="ChEBI" id="CHEBI:15377"/>
        <dbReference type="ChEBI" id="CHEBI:43474"/>
        <dbReference type="ChEBI" id="CHEBI:58747"/>
        <dbReference type="ChEBI" id="CHEBI:195534"/>
    </reaction>
    <physiologicalReaction direction="left-to-right" evidence="20">
        <dbReference type="Rhea" id="RHEA:77112"/>
    </physiologicalReaction>
</comment>
<evidence type="ECO:0000256" key="13">
    <source>
        <dbReference type="ARBA" id="ARBA00043671"/>
    </source>
</evidence>
<protein>
    <recommendedName>
        <fullName evidence="5">Multiple inositol polyphosphate phosphatase 1</fullName>
        <ecNumber evidence="4">3.1.3.62</ecNumber>
        <ecNumber evidence="3">3.1.3.80</ecNumber>
    </recommendedName>
    <alternativeName>
        <fullName evidence="11">2,3-bisphosphoglycerate 3-phosphatase</fullName>
    </alternativeName>
</protein>
<evidence type="ECO:0000256" key="12">
    <source>
        <dbReference type="ARBA" id="ARBA00043668"/>
    </source>
</evidence>
<evidence type="ECO:0000256" key="19">
    <source>
        <dbReference type="ARBA" id="ARBA00043747"/>
    </source>
</evidence>
<evidence type="ECO:0000256" key="11">
    <source>
        <dbReference type="ARBA" id="ARBA00031642"/>
    </source>
</evidence>
<comment type="catalytic activity">
    <reaction evidence="13">
        <text>1D-myo-inositol 1,2,4,5,6-pentakisphosphate + H2O = 1D-myo-inositol 1,2,5,6-tetrakisphosphate + phosphate</text>
        <dbReference type="Rhea" id="RHEA:77115"/>
        <dbReference type="ChEBI" id="CHEBI:15377"/>
        <dbReference type="ChEBI" id="CHEBI:43474"/>
        <dbReference type="ChEBI" id="CHEBI:57798"/>
        <dbReference type="ChEBI" id="CHEBI:195535"/>
        <dbReference type="EC" id="3.1.3.62"/>
    </reaction>
    <physiologicalReaction direction="left-to-right" evidence="13">
        <dbReference type="Rhea" id="RHEA:77116"/>
    </physiologicalReaction>
</comment>
<keyword evidence="10" id="KW-0325">Glycoprotein</keyword>
<comment type="catalytic activity">
    <reaction evidence="22">
        <text>1D-myo-inositol 2,3-bisphosphate + H2O = 1D-myo-inositol 2-phosphate + phosphate</text>
        <dbReference type="Rhea" id="RHEA:77139"/>
        <dbReference type="ChEBI" id="CHEBI:15377"/>
        <dbReference type="ChEBI" id="CHEBI:43474"/>
        <dbReference type="ChEBI" id="CHEBI:84142"/>
        <dbReference type="ChEBI" id="CHEBI:195538"/>
    </reaction>
    <physiologicalReaction direction="left-to-right" evidence="22">
        <dbReference type="Rhea" id="RHEA:77140"/>
    </physiologicalReaction>
</comment>
<dbReference type="FunFam" id="3.40.50.1240:FF:000014">
    <property type="entry name" value="Multiple inositol polyphosphate phosphatase 1"/>
    <property type="match status" value="1"/>
</dbReference>
<dbReference type="PANTHER" id="PTHR20963">
    <property type="entry name" value="MULTIPLE INOSITOL POLYPHOSPHATE PHOSPHATASE-RELATED"/>
    <property type="match status" value="1"/>
</dbReference>
<keyword evidence="26" id="KW-0812">Transmembrane</keyword>
<dbReference type="HOGENOM" id="CLU_029165_3_1_1"/>
<comment type="subcellular location">
    <subcellularLocation>
        <location evidence="1">Cell membrane</location>
    </subcellularLocation>
</comment>
<evidence type="ECO:0000256" key="6">
    <source>
        <dbReference type="ARBA" id="ARBA00022475"/>
    </source>
</evidence>
<comment type="catalytic activity">
    <reaction evidence="16">
        <text>1D-myo-inositol 1,2,3-trisphosphate + H2O = 1D-myo-inositol 2,3-bisphosphate + phosphate</text>
        <dbReference type="Rhea" id="RHEA:77127"/>
        <dbReference type="ChEBI" id="CHEBI:15377"/>
        <dbReference type="ChEBI" id="CHEBI:43474"/>
        <dbReference type="ChEBI" id="CHEBI:195536"/>
        <dbReference type="ChEBI" id="CHEBI:195538"/>
    </reaction>
    <physiologicalReaction direction="left-to-right" evidence="16">
        <dbReference type="Rhea" id="RHEA:77128"/>
    </physiologicalReaction>
</comment>
<evidence type="ECO:0000256" key="10">
    <source>
        <dbReference type="ARBA" id="ARBA00023180"/>
    </source>
</evidence>
<reference evidence="27" key="2">
    <citation type="submission" date="2025-08" db="UniProtKB">
        <authorList>
            <consortium name="Ensembl"/>
        </authorList>
    </citation>
    <scope>IDENTIFICATION</scope>
</reference>
<comment type="catalytic activity">
    <reaction evidence="15">
        <text>1D-myo-inositol hexakisphosphate + H2O = 1D-myo-inositol 1,2,4,5,6-pentakisphosphate + phosphate</text>
        <dbReference type="Rhea" id="RHEA:16989"/>
        <dbReference type="ChEBI" id="CHEBI:15377"/>
        <dbReference type="ChEBI" id="CHEBI:43474"/>
        <dbReference type="ChEBI" id="CHEBI:57798"/>
        <dbReference type="ChEBI" id="CHEBI:58130"/>
        <dbReference type="EC" id="3.1.3.62"/>
    </reaction>
    <physiologicalReaction direction="left-to-right" evidence="15">
        <dbReference type="Rhea" id="RHEA:16990"/>
    </physiologicalReaction>
</comment>
<dbReference type="InterPro" id="IPR029033">
    <property type="entry name" value="His_PPase_superfam"/>
</dbReference>
<sequence>MMYSSEPREKLLLADYFWKLGYKQEVPGRRLVFSVQYFLVYSSAKMMSIACKRSLVLVAFGFAVAPFCSAGNVMRGAKANHRAGDTPAIAEYFGTKSRYEEVNPHLIDDALAVNESLLKLPYNDCVPVHLTAVIRHGTRYPTAKNIKKLHQLHKVVLEKAQDLGEGWLDEIKNRWKMDYTDDIDGNIAEKGREDHRNLAVRLAKTFPSLFTADNFRQDRMQFITSTKPRCEDSAKAFIQGLVMHHWELKGPLDVEKHLQRNDNLMRFFEHCRRFVVDVEENKTALKEVDLFKTKAEMKTVLEKVASRLHTAYSDLTPDLIEAAFYLCSYEFAIKTVNSPWCNLFDEEDAKVLEYGNDLKQYWKRTYGHEINQKSSCPLFHDLFERLDKAAEDSKKFATVEKPVTIQVGHAETLLPLLSLMGFFKDEVPLTSDNFAQQQNRTFRSSQIVPYASNLVFVLHRCRDSHRVQLLLNEKPLPFPSSSDPAPEYHSLRDLYGELLEGCDARRECELPNHNLSNAEL</sequence>
<comment type="catalytic activity">
    <reaction evidence="17">
        <text>1D-myo-inositol 1,2,3,6-tetrakisphosphate + H2O = 1D-myo-inositol 1,2,3-trisphosphate + phosphate</text>
        <dbReference type="Rhea" id="RHEA:77123"/>
        <dbReference type="ChEBI" id="CHEBI:15377"/>
        <dbReference type="ChEBI" id="CHEBI:43474"/>
        <dbReference type="ChEBI" id="CHEBI:195534"/>
        <dbReference type="ChEBI" id="CHEBI:195536"/>
    </reaction>
    <physiologicalReaction direction="left-to-right" evidence="17">
        <dbReference type="Rhea" id="RHEA:77124"/>
    </physiologicalReaction>
</comment>
<keyword evidence="26" id="KW-1133">Transmembrane helix</keyword>
<evidence type="ECO:0000256" key="5">
    <source>
        <dbReference type="ARBA" id="ARBA00018097"/>
    </source>
</evidence>
<evidence type="ECO:0000256" key="9">
    <source>
        <dbReference type="ARBA" id="ARBA00023136"/>
    </source>
</evidence>
<evidence type="ECO:0000256" key="8">
    <source>
        <dbReference type="ARBA" id="ARBA00022801"/>
    </source>
</evidence>
<reference evidence="28" key="1">
    <citation type="submission" date="2011-12" db="EMBL/GenBank/DDBJ databases">
        <title>The Draft Genome of Lepisosteus oculatus.</title>
        <authorList>
            <consortium name="The Broad Institute Genome Assembly &amp; Analysis Group"/>
            <consortium name="Computational R&amp;D Group"/>
            <consortium name="and Sequencing Platform"/>
            <person name="Di Palma F."/>
            <person name="Alfoldi J."/>
            <person name="Johnson J."/>
            <person name="Berlin A."/>
            <person name="Gnerre S."/>
            <person name="Jaffe D."/>
            <person name="MacCallum I."/>
            <person name="Young S."/>
            <person name="Walker B.J."/>
            <person name="Lander E.S."/>
            <person name="Lindblad-Toh K."/>
        </authorList>
    </citation>
    <scope>NUCLEOTIDE SEQUENCE [LARGE SCALE GENOMIC DNA]</scope>
</reference>
<evidence type="ECO:0000256" key="18">
    <source>
        <dbReference type="ARBA" id="ARBA00043746"/>
    </source>
</evidence>
<dbReference type="GO" id="GO:0052745">
    <property type="term" value="F:inositol phosphate phosphatase activity"/>
    <property type="evidence" value="ECO:0000318"/>
    <property type="project" value="GO_Central"/>
</dbReference>
<comment type="catalytic activity">
    <reaction evidence="19">
        <text>1D-myo-inositol 1,2,6-trisphosphate + H2O = 1D-myo-inositol 1,2-bisphosphate + phosphate</text>
        <dbReference type="Rhea" id="RHEA:77131"/>
        <dbReference type="ChEBI" id="CHEBI:15377"/>
        <dbReference type="ChEBI" id="CHEBI:43474"/>
        <dbReference type="ChEBI" id="CHEBI:195537"/>
        <dbReference type="ChEBI" id="CHEBI:195539"/>
        <dbReference type="EC" id="3.1.3.62"/>
    </reaction>
    <physiologicalReaction direction="left-to-right" evidence="19">
        <dbReference type="Rhea" id="RHEA:77132"/>
    </physiologicalReaction>
</comment>
<comment type="similarity">
    <text evidence="2">Belongs to the histidine acid phosphatase family. MINPP1 subfamily.</text>
</comment>
<dbReference type="InParanoid" id="W5MGM8"/>
<dbReference type="GO" id="GO:0003993">
    <property type="term" value="F:acid phosphatase activity"/>
    <property type="evidence" value="ECO:0000318"/>
    <property type="project" value="GO_Central"/>
</dbReference>
<dbReference type="Ensembl" id="ENSLOCT00000007545.1">
    <property type="protein sequence ID" value="ENSLOCP00000007537.1"/>
    <property type="gene ID" value="ENSLOCG00000006241.1"/>
</dbReference>
<keyword evidence="9 26" id="KW-0472">Membrane</keyword>
<dbReference type="GO" id="GO:0005886">
    <property type="term" value="C:plasma membrane"/>
    <property type="evidence" value="ECO:0007669"/>
    <property type="project" value="UniProtKB-SubCell"/>
</dbReference>
<feature type="disulfide bond" evidence="25">
    <location>
        <begin position="125"/>
        <end position="461"/>
    </location>
</feature>
<comment type="catalytic activity">
    <reaction evidence="24">
        <text>(2R)-2,3-bisphosphoglycerate + H2O = (2R)-2-phosphoglycerate + phosphate</text>
        <dbReference type="Rhea" id="RHEA:27381"/>
        <dbReference type="ChEBI" id="CHEBI:15377"/>
        <dbReference type="ChEBI" id="CHEBI:43474"/>
        <dbReference type="ChEBI" id="CHEBI:58248"/>
        <dbReference type="ChEBI" id="CHEBI:58289"/>
        <dbReference type="EC" id="3.1.3.80"/>
    </reaction>
    <physiologicalReaction direction="left-to-right" evidence="24">
        <dbReference type="Rhea" id="RHEA:27382"/>
    </physiologicalReaction>
</comment>
<comment type="catalytic activity">
    <reaction evidence="14">
        <text>1D-myo-inositol 1,2-bisphosphate + H2O = 1D-myo-inositol 2-phosphate + phosphate</text>
        <dbReference type="Rhea" id="RHEA:77135"/>
        <dbReference type="ChEBI" id="CHEBI:15377"/>
        <dbReference type="ChEBI" id="CHEBI:43474"/>
        <dbReference type="ChEBI" id="CHEBI:84142"/>
        <dbReference type="ChEBI" id="CHEBI:195539"/>
        <dbReference type="EC" id="3.1.3.62"/>
    </reaction>
    <physiologicalReaction direction="left-to-right" evidence="14">
        <dbReference type="Rhea" id="RHEA:77136"/>
    </physiologicalReaction>
</comment>
<evidence type="ECO:0000313" key="28">
    <source>
        <dbReference type="Proteomes" id="UP000018468"/>
    </source>
</evidence>
<dbReference type="eggNOG" id="KOG1382">
    <property type="taxonomic scope" value="Eukaryota"/>
</dbReference>
<evidence type="ECO:0000256" key="15">
    <source>
        <dbReference type="ARBA" id="ARBA00043691"/>
    </source>
</evidence>
<dbReference type="GO" id="GO:0034417">
    <property type="term" value="F:bisphosphoglycerate 3-phosphatase activity"/>
    <property type="evidence" value="ECO:0007669"/>
    <property type="project" value="UniProtKB-EC"/>
</dbReference>
<evidence type="ECO:0000256" key="1">
    <source>
        <dbReference type="ARBA" id="ARBA00004236"/>
    </source>
</evidence>
<evidence type="ECO:0000256" key="26">
    <source>
        <dbReference type="SAM" id="Phobius"/>
    </source>
</evidence>
<dbReference type="OMA" id="ANSPWFA"/>
<keyword evidence="8" id="KW-0378">Hydrolase</keyword>
<evidence type="ECO:0000256" key="2">
    <source>
        <dbReference type="ARBA" id="ARBA00008422"/>
    </source>
</evidence>
<keyword evidence="28" id="KW-1185">Reference proteome</keyword>
<dbReference type="Gene3D" id="3.40.50.1240">
    <property type="entry name" value="Phosphoglycerate mutase-like"/>
    <property type="match status" value="1"/>
</dbReference>
<comment type="catalytic activity">
    <reaction evidence="21">
        <text>1D-myo-inositol 1,3,4,5,6-pentakisphosphate + H2O = 1D-myo-inositol 1,4,5,6-tetrakisphosphate + phosphate</text>
        <dbReference type="Rhea" id="RHEA:77143"/>
        <dbReference type="ChEBI" id="CHEBI:15377"/>
        <dbReference type="ChEBI" id="CHEBI:43474"/>
        <dbReference type="ChEBI" id="CHEBI:57627"/>
        <dbReference type="ChEBI" id="CHEBI:57733"/>
    </reaction>
    <physiologicalReaction direction="left-to-right" evidence="21">
        <dbReference type="Rhea" id="RHEA:77144"/>
    </physiologicalReaction>
</comment>
<dbReference type="GeneTree" id="ENSGT00390000018409"/>
<keyword evidence="6" id="KW-1003">Cell membrane</keyword>
<dbReference type="InterPro" id="IPR000560">
    <property type="entry name" value="His_Pase_clade-2"/>
</dbReference>
<keyword evidence="25" id="KW-1015">Disulfide bond</keyword>
<reference evidence="27" key="3">
    <citation type="submission" date="2025-09" db="UniProtKB">
        <authorList>
            <consortium name="Ensembl"/>
        </authorList>
    </citation>
    <scope>IDENTIFICATION</scope>
</reference>
<evidence type="ECO:0000256" key="17">
    <source>
        <dbReference type="ARBA" id="ARBA00043739"/>
    </source>
</evidence>
<evidence type="ECO:0000256" key="4">
    <source>
        <dbReference type="ARBA" id="ARBA00013040"/>
    </source>
</evidence>
<dbReference type="EC" id="3.1.3.80" evidence="3"/>
<evidence type="ECO:0000256" key="3">
    <source>
        <dbReference type="ARBA" id="ARBA00012976"/>
    </source>
</evidence>
<evidence type="ECO:0000256" key="14">
    <source>
        <dbReference type="ARBA" id="ARBA00043674"/>
    </source>
</evidence>
<evidence type="ECO:0000313" key="27">
    <source>
        <dbReference type="Ensembl" id="ENSLOCP00000007537.1"/>
    </source>
</evidence>
<evidence type="ECO:0000256" key="22">
    <source>
        <dbReference type="ARBA" id="ARBA00043801"/>
    </source>
</evidence>
<dbReference type="PIRSF" id="PIRSF000894">
    <property type="entry name" value="Acid_phosphatase"/>
    <property type="match status" value="1"/>
</dbReference>
<dbReference type="EMBL" id="AHAT01004123">
    <property type="status" value="NOT_ANNOTATED_CDS"/>
    <property type="molecule type" value="Genomic_DNA"/>
</dbReference>
<dbReference type="SUPFAM" id="SSF53254">
    <property type="entry name" value="Phosphoglycerate mutase-like"/>
    <property type="match status" value="1"/>
</dbReference>
<dbReference type="CDD" id="cd07061">
    <property type="entry name" value="HP_HAP_like"/>
    <property type="match status" value="1"/>
</dbReference>
<dbReference type="InterPro" id="IPR016274">
    <property type="entry name" value="Histidine_acid_Pase_euk"/>
</dbReference>